<feature type="region of interest" description="Disordered" evidence="1">
    <location>
        <begin position="67"/>
        <end position="103"/>
    </location>
</feature>
<keyword evidence="3" id="KW-1185">Reference proteome</keyword>
<accession>A0A060SB97</accession>
<dbReference type="OrthoDB" id="3219745at2759"/>
<sequence>MRPRYTGPLVVVLQNRGGAYVLCEPDGSVLHRAITVFHLDPYLLQKAIALPPGFTNISQKRLDELISSENNGEDDEEPEVSQELVADAGEDKVNESKGSDEED</sequence>
<dbReference type="HOGENOM" id="CLU_000384_22_7_1"/>
<dbReference type="OMA" id="DNDMASA"/>
<evidence type="ECO:0000313" key="3">
    <source>
        <dbReference type="Proteomes" id="UP000029665"/>
    </source>
</evidence>
<comment type="caution">
    <text evidence="2">The sequence shown here is derived from an EMBL/GenBank/DDBJ whole genome shotgun (WGS) entry which is preliminary data.</text>
</comment>
<name>A0A060SB97_PYCCI</name>
<dbReference type="AlphaFoldDB" id="A0A060SB97"/>
<dbReference type="Proteomes" id="UP000029665">
    <property type="component" value="Unassembled WGS sequence"/>
</dbReference>
<organism evidence="2 3">
    <name type="scientific">Pycnoporus cinnabarinus</name>
    <name type="common">Cinnabar-red polypore</name>
    <name type="synonym">Trametes cinnabarina</name>
    <dbReference type="NCBI Taxonomy" id="5643"/>
    <lineage>
        <taxon>Eukaryota</taxon>
        <taxon>Fungi</taxon>
        <taxon>Dikarya</taxon>
        <taxon>Basidiomycota</taxon>
        <taxon>Agaricomycotina</taxon>
        <taxon>Agaricomycetes</taxon>
        <taxon>Polyporales</taxon>
        <taxon>Polyporaceae</taxon>
        <taxon>Trametes</taxon>
    </lineage>
</organism>
<evidence type="ECO:0000256" key="1">
    <source>
        <dbReference type="SAM" id="MobiDB-lite"/>
    </source>
</evidence>
<dbReference type="STRING" id="5643.A0A060SB97"/>
<dbReference type="EMBL" id="CCBP010000048">
    <property type="protein sequence ID" value="CDO69559.1"/>
    <property type="molecule type" value="Genomic_DNA"/>
</dbReference>
<evidence type="ECO:0000313" key="2">
    <source>
        <dbReference type="EMBL" id="CDO69559.1"/>
    </source>
</evidence>
<proteinExistence type="predicted"/>
<feature type="compositionally biased region" description="Acidic residues" evidence="1">
    <location>
        <begin position="71"/>
        <end position="80"/>
    </location>
</feature>
<reference evidence="2" key="1">
    <citation type="submission" date="2014-01" db="EMBL/GenBank/DDBJ databases">
        <title>The genome of the white-rot fungus Pycnoporus cinnabarinus: a basidiomycete model with a versatile arsenal for lignocellulosic biomass breakdown.</title>
        <authorList>
            <person name="Levasseur A."/>
            <person name="Lomascolo A."/>
            <person name="Ruiz-Duenas F.J."/>
            <person name="Uzan E."/>
            <person name="Piumi F."/>
            <person name="Kues U."/>
            <person name="Ram A.F.J."/>
            <person name="Murat C."/>
            <person name="Haon M."/>
            <person name="Benoit I."/>
            <person name="Arfi Y."/>
            <person name="Chevret D."/>
            <person name="Drula E."/>
            <person name="Kwon M.J."/>
            <person name="Gouret P."/>
            <person name="Lesage-Meessen L."/>
            <person name="Lombard V."/>
            <person name="Mariette J."/>
            <person name="Noirot C."/>
            <person name="Park J."/>
            <person name="Patyshakuliyeva A."/>
            <person name="Wieneger R.A.B."/>
            <person name="Wosten H.A.B."/>
            <person name="Martin F."/>
            <person name="Coutinho P.M."/>
            <person name="de Vries R."/>
            <person name="Martinez A.T."/>
            <person name="Klopp C."/>
            <person name="Pontarotti P."/>
            <person name="Henrissat B."/>
            <person name="Record E."/>
        </authorList>
    </citation>
    <scope>NUCLEOTIDE SEQUENCE [LARGE SCALE GENOMIC DNA]</scope>
    <source>
        <strain evidence="2">BRFM137</strain>
    </source>
</reference>
<protein>
    <submittedName>
        <fullName evidence="2">Uncharacterized protein</fullName>
    </submittedName>
</protein>
<gene>
    <name evidence="2" type="ORF">BN946_scf185038.g10</name>
</gene>
<feature type="compositionally biased region" description="Basic and acidic residues" evidence="1">
    <location>
        <begin position="89"/>
        <end position="103"/>
    </location>
</feature>